<dbReference type="PANTHER" id="PTHR43586">
    <property type="entry name" value="CYSTEINE DESULFURASE"/>
    <property type="match status" value="1"/>
</dbReference>
<sequence length="345" mass="35621">MRDMRTAFGEQFDVPDGYLNTASIGIPPAAVADAVERAVADWRRGRSSPPDFDADVAAARAGFAALVGVPVERVAIGATVSQLVAQVAVSLPAGSRVVVRAGEFTSVTFPFAAQAARGVVVDEVPAAELADRAAEADLVAVSVVQSADGAVADLAGLRAAQAAGTTVVLDVSQSLGWLDAEIGWADAVVGAGYKWLLSPRGCAWLAVSPSVRERMVAHQAGWYAGDDPWTTVYDLPLRLAPDARAFDVSPVWFAQVGAAAALPWLAGLDRAAVHAHCVGLADALRAELGMAPAGSAIVSLSGPDVGERLAAAGVRSSVRAGAVRVGFHLYNDANDLDRVVRALKR</sequence>
<dbReference type="InterPro" id="IPR015421">
    <property type="entry name" value="PyrdxlP-dep_Trfase_major"/>
</dbReference>
<dbReference type="GO" id="GO:0016829">
    <property type="term" value="F:lyase activity"/>
    <property type="evidence" value="ECO:0007669"/>
    <property type="project" value="UniProtKB-KW"/>
</dbReference>
<reference evidence="2 3" key="1">
    <citation type="submission" date="2016-11" db="EMBL/GenBank/DDBJ databases">
        <authorList>
            <person name="Jaros S."/>
            <person name="Januszkiewicz K."/>
            <person name="Wedrychowicz H."/>
        </authorList>
    </citation>
    <scope>NUCLEOTIDE SEQUENCE [LARGE SCALE GENOMIC DNA]</scope>
    <source>
        <strain evidence="2 3">DSM 43832</strain>
    </source>
</reference>
<dbReference type="EMBL" id="FRAP01000023">
    <property type="protein sequence ID" value="SHL27734.1"/>
    <property type="molecule type" value="Genomic_DNA"/>
</dbReference>
<dbReference type="InterPro" id="IPR015422">
    <property type="entry name" value="PyrdxlP-dep_Trfase_small"/>
</dbReference>
<keyword evidence="2" id="KW-0456">Lyase</keyword>
<evidence type="ECO:0000259" key="1">
    <source>
        <dbReference type="Pfam" id="PF00266"/>
    </source>
</evidence>
<gene>
    <name evidence="2" type="ORF">SAMN05443637_12323</name>
</gene>
<dbReference type="Gene3D" id="3.40.640.10">
    <property type="entry name" value="Type I PLP-dependent aspartate aminotransferase-like (Major domain)"/>
    <property type="match status" value="1"/>
</dbReference>
<keyword evidence="3" id="KW-1185">Reference proteome</keyword>
<evidence type="ECO:0000313" key="2">
    <source>
        <dbReference type="EMBL" id="SHL27734.1"/>
    </source>
</evidence>
<feature type="domain" description="Aminotransferase class V" evidence="1">
    <location>
        <begin position="55"/>
        <end position="292"/>
    </location>
</feature>
<accession>A0A1M6ZBI0</accession>
<proteinExistence type="predicted"/>
<organism evidence="2 3">
    <name type="scientific">Pseudonocardia thermophila</name>
    <dbReference type="NCBI Taxonomy" id="1848"/>
    <lineage>
        <taxon>Bacteria</taxon>
        <taxon>Bacillati</taxon>
        <taxon>Actinomycetota</taxon>
        <taxon>Actinomycetes</taxon>
        <taxon>Pseudonocardiales</taxon>
        <taxon>Pseudonocardiaceae</taxon>
        <taxon>Pseudonocardia</taxon>
    </lineage>
</organism>
<dbReference type="Gene3D" id="3.90.1150.10">
    <property type="entry name" value="Aspartate Aminotransferase, domain 1"/>
    <property type="match status" value="1"/>
</dbReference>
<dbReference type="Proteomes" id="UP000184363">
    <property type="component" value="Unassembled WGS sequence"/>
</dbReference>
<dbReference type="InterPro" id="IPR015424">
    <property type="entry name" value="PyrdxlP-dep_Trfase"/>
</dbReference>
<dbReference type="InterPro" id="IPR000192">
    <property type="entry name" value="Aminotrans_V_dom"/>
</dbReference>
<dbReference type="SUPFAM" id="SSF53383">
    <property type="entry name" value="PLP-dependent transferases"/>
    <property type="match status" value="1"/>
</dbReference>
<name>A0A1M6ZBI0_PSETH</name>
<dbReference type="PANTHER" id="PTHR43586:SF21">
    <property type="entry name" value="PYRIDOXAL PHOSPHATE (PLP)-DEPENDENT ASPARTATE AMINOTRANSFERASE SUPERFAMILY"/>
    <property type="match status" value="1"/>
</dbReference>
<protein>
    <submittedName>
        <fullName evidence="2">Selenocysteine lyase/Cysteine desulfurase</fullName>
    </submittedName>
</protein>
<evidence type="ECO:0000313" key="3">
    <source>
        <dbReference type="Proteomes" id="UP000184363"/>
    </source>
</evidence>
<dbReference type="STRING" id="1848.SAMN05443637_12323"/>
<dbReference type="Pfam" id="PF00266">
    <property type="entry name" value="Aminotran_5"/>
    <property type="match status" value="1"/>
</dbReference>
<dbReference type="AlphaFoldDB" id="A0A1M6ZBI0"/>